<name>A0A6P0CGJ3_9RHOB</name>
<evidence type="ECO:0000313" key="2">
    <source>
        <dbReference type="Proteomes" id="UP000468591"/>
    </source>
</evidence>
<dbReference type="EMBL" id="JAABNT010000013">
    <property type="protein sequence ID" value="NEK24196.1"/>
    <property type="molecule type" value="Genomic_DNA"/>
</dbReference>
<accession>A0A6P0CGJ3</accession>
<sequence>MSSDIYICGKINDKNQKKGNIKMEMKRRFPDKIADSDRIFYLTSWGGEDYENDIWFVNNSDETLDYVRPSSGGFATSDDDIIPMPQGPDSVEYREVKPGEAVKIDTYDIIYDSDFIISFGVDVKCPSFGERSFSSGFEKGSPPEVGLFWKPLPEEIKDPDDPDALIDPGAVAEACRISSGRSLAANAFFNRGNLLYGVSGPLETCGLELLNESLRDGHVTNYRFLNEEGVEVFRTMDLDRAMAFVRGLKDS</sequence>
<gene>
    <name evidence="1" type="ORF">GV827_17560</name>
</gene>
<dbReference type="Proteomes" id="UP000468591">
    <property type="component" value="Unassembled WGS sequence"/>
</dbReference>
<evidence type="ECO:0000313" key="1">
    <source>
        <dbReference type="EMBL" id="NEK24196.1"/>
    </source>
</evidence>
<keyword evidence="2" id="KW-1185">Reference proteome</keyword>
<dbReference type="AlphaFoldDB" id="A0A6P0CGJ3"/>
<comment type="caution">
    <text evidence="1">The sequence shown here is derived from an EMBL/GenBank/DDBJ whole genome shotgun (WGS) entry which is preliminary data.</text>
</comment>
<proteinExistence type="predicted"/>
<dbReference type="RefSeq" id="WP_164355123.1">
    <property type="nucleotide sequence ID" value="NZ_JAABNT010000013.1"/>
</dbReference>
<protein>
    <submittedName>
        <fullName evidence="1">Uncharacterized protein</fullName>
    </submittedName>
</protein>
<organism evidence="1 2">
    <name type="scientific">Sulfitobacter sediminilitoris</name>
    <dbReference type="NCBI Taxonomy" id="2698830"/>
    <lineage>
        <taxon>Bacteria</taxon>
        <taxon>Pseudomonadati</taxon>
        <taxon>Pseudomonadota</taxon>
        <taxon>Alphaproteobacteria</taxon>
        <taxon>Rhodobacterales</taxon>
        <taxon>Roseobacteraceae</taxon>
        <taxon>Sulfitobacter</taxon>
    </lineage>
</organism>
<reference evidence="1 2" key="1">
    <citation type="submission" date="2020-01" db="EMBL/GenBank/DDBJ databases">
        <title>Sulfitobacter sediminilitoris sp. nov., isolated from a tidal flat.</title>
        <authorList>
            <person name="Park S."/>
            <person name="Yoon J.-H."/>
        </authorList>
    </citation>
    <scope>NUCLEOTIDE SEQUENCE [LARGE SCALE GENOMIC DNA]</scope>
    <source>
        <strain evidence="1 2">JBTF-M27</strain>
    </source>
</reference>